<geneLocation type="mitochondrion" evidence="2"/>
<keyword evidence="1" id="KW-0472">Membrane</keyword>
<keyword evidence="1" id="KW-1133">Transmembrane helix</keyword>
<keyword evidence="2" id="KW-0689">Ribosomal protein</keyword>
<sequence>MSLTRVNKNEKIKTTYRRLKKRKNQQLSKLCFNAVVNLFYMRYTTLFIFLKLQKLSINSNVLRCLLLEESGTTSIFNYWLKSYRLKKY</sequence>
<feature type="transmembrane region" description="Helical" evidence="1">
    <location>
        <begin position="30"/>
        <end position="50"/>
    </location>
</feature>
<evidence type="ECO:0000256" key="1">
    <source>
        <dbReference type="SAM" id="Phobius"/>
    </source>
</evidence>
<dbReference type="SUPFAM" id="SSF74731">
    <property type="entry name" value="Ribosomal protein L20"/>
    <property type="match status" value="1"/>
</dbReference>
<keyword evidence="2" id="KW-0687">Ribonucleoprotein</keyword>
<evidence type="ECO:0000313" key="2">
    <source>
        <dbReference type="EMBL" id="QBX88751.1"/>
    </source>
</evidence>
<gene>
    <name evidence="2" type="primary">rpl20</name>
</gene>
<name>A0A4D6BLM6_9FLOR</name>
<protein>
    <submittedName>
        <fullName evidence="2">Ribosomal protein L20</fullName>
    </submittedName>
</protein>
<dbReference type="EMBL" id="MH026109">
    <property type="protein sequence ID" value="QBX88751.1"/>
    <property type="molecule type" value="Genomic_DNA"/>
</dbReference>
<organism evidence="2">
    <name type="scientific">Balbiania investiens</name>
    <dbReference type="NCBI Taxonomy" id="111861"/>
    <lineage>
        <taxon>Eukaryota</taxon>
        <taxon>Rhodophyta</taxon>
        <taxon>Florideophyceae</taxon>
        <taxon>Nemaliophycidae</taxon>
        <taxon>Balbianiales</taxon>
        <taxon>Balbianiaceae</taxon>
        <taxon>Balbiania</taxon>
    </lineage>
</organism>
<reference evidence="2" key="1">
    <citation type="journal article" date="2019" name="Phycologia">
        <title>Chloroplast and mitochondrial genomes of Balbiania investiens (Balbianiales, Nemaliophycidae).</title>
        <authorList>
            <person name="Evans J.R."/>
            <person name="StAmour N."/>
            <person name="Verbruggen H."/>
            <person name="Salomaki E.D."/>
            <person name="Vis M.L."/>
        </authorList>
    </citation>
    <scope>NUCLEOTIDE SEQUENCE</scope>
</reference>
<dbReference type="AlphaFoldDB" id="A0A4D6BLM6"/>
<keyword evidence="2" id="KW-0496">Mitochondrion</keyword>
<proteinExistence type="predicted"/>
<keyword evidence="1" id="KW-0812">Transmembrane</keyword>
<dbReference type="GO" id="GO:0005840">
    <property type="term" value="C:ribosome"/>
    <property type="evidence" value="ECO:0007669"/>
    <property type="project" value="UniProtKB-KW"/>
</dbReference>
<accession>A0A4D6BLM6</accession>
<dbReference type="InterPro" id="IPR035566">
    <property type="entry name" value="Ribosomal_protein_bL20_C"/>
</dbReference>